<protein>
    <submittedName>
        <fullName evidence="1">Uncharacterized protein</fullName>
    </submittedName>
</protein>
<reference evidence="2" key="1">
    <citation type="journal article" date="2019" name="Int. J. Syst. Evol. Microbiol.">
        <title>The Global Catalogue of Microorganisms (GCM) 10K type strain sequencing project: providing services to taxonomists for standard genome sequencing and annotation.</title>
        <authorList>
            <consortium name="The Broad Institute Genomics Platform"/>
            <consortium name="The Broad Institute Genome Sequencing Center for Infectious Disease"/>
            <person name="Wu L."/>
            <person name="Ma J."/>
        </authorList>
    </citation>
    <scope>NUCLEOTIDE SEQUENCE [LARGE SCALE GENOMIC DNA]</scope>
    <source>
        <strain evidence="2">DFY28</strain>
    </source>
</reference>
<evidence type="ECO:0000313" key="2">
    <source>
        <dbReference type="Proteomes" id="UP001597237"/>
    </source>
</evidence>
<gene>
    <name evidence="1" type="ORF">ACFSC0_12155</name>
</gene>
<organism evidence="1 2">
    <name type="scientific">Phenylobacterium terrae</name>
    <dbReference type="NCBI Taxonomy" id="2665495"/>
    <lineage>
        <taxon>Bacteria</taxon>
        <taxon>Pseudomonadati</taxon>
        <taxon>Pseudomonadota</taxon>
        <taxon>Alphaproteobacteria</taxon>
        <taxon>Caulobacterales</taxon>
        <taxon>Caulobacteraceae</taxon>
        <taxon>Phenylobacterium</taxon>
    </lineage>
</organism>
<dbReference type="EMBL" id="JBHUEY010000001">
    <property type="protein sequence ID" value="MFD1784152.1"/>
    <property type="molecule type" value="Genomic_DNA"/>
</dbReference>
<proteinExistence type="predicted"/>
<comment type="caution">
    <text evidence="1">The sequence shown here is derived from an EMBL/GenBank/DDBJ whole genome shotgun (WGS) entry which is preliminary data.</text>
</comment>
<name>A0ABW4N239_9CAUL</name>
<evidence type="ECO:0000313" key="1">
    <source>
        <dbReference type="EMBL" id="MFD1784152.1"/>
    </source>
</evidence>
<keyword evidence="2" id="KW-1185">Reference proteome</keyword>
<dbReference type="Proteomes" id="UP001597237">
    <property type="component" value="Unassembled WGS sequence"/>
</dbReference>
<sequence>MSAVARQIETHEEAALEAPRFTAANGRPLRVSCRLEPVLELKAFRRIGYRMARQVVDVETGQPLSVDETVRLTRADLERIDLATLSRGLDRLQVESEGAKELTLTLPVSYVSLSNPHGRKALVGYFKQAREAVLKGLVCEVTEIEGVPEVGLTAAFAAIRPYCLLLVGRRAPPYGDSQILASVGLQGVSVECPGELSDDGEFVAWARQSTDAGKRVARSVMAFGVPSTRHLAIAAHLGASHGSLRSGPVVAAAGD</sequence>
<accession>A0ABW4N239</accession>
<dbReference type="RefSeq" id="WP_377283895.1">
    <property type="nucleotide sequence ID" value="NZ_JBHRSI010000009.1"/>
</dbReference>